<proteinExistence type="predicted"/>
<gene>
    <name evidence="1" type="ORF">ACFP57_01100</name>
</gene>
<protein>
    <submittedName>
        <fullName evidence="1">Uncharacterized protein</fullName>
    </submittedName>
</protein>
<accession>A0ABW1WXQ1</accession>
<name>A0ABW1WXQ1_9ACTN</name>
<dbReference type="Proteomes" id="UP001596266">
    <property type="component" value="Unassembled WGS sequence"/>
</dbReference>
<organism evidence="1 2">
    <name type="scientific">Luteococcus sanguinis</name>
    <dbReference type="NCBI Taxonomy" id="174038"/>
    <lineage>
        <taxon>Bacteria</taxon>
        <taxon>Bacillati</taxon>
        <taxon>Actinomycetota</taxon>
        <taxon>Actinomycetes</taxon>
        <taxon>Propionibacteriales</taxon>
        <taxon>Propionibacteriaceae</taxon>
        <taxon>Luteococcus</taxon>
    </lineage>
</organism>
<reference evidence="2" key="1">
    <citation type="journal article" date="2019" name="Int. J. Syst. Evol. Microbiol.">
        <title>The Global Catalogue of Microorganisms (GCM) 10K type strain sequencing project: providing services to taxonomists for standard genome sequencing and annotation.</title>
        <authorList>
            <consortium name="The Broad Institute Genomics Platform"/>
            <consortium name="The Broad Institute Genome Sequencing Center for Infectious Disease"/>
            <person name="Wu L."/>
            <person name="Ma J."/>
        </authorList>
    </citation>
    <scope>NUCLEOTIDE SEQUENCE [LARGE SCALE GENOMIC DNA]</scope>
    <source>
        <strain evidence="2">CGMCC 1.15277</strain>
    </source>
</reference>
<evidence type="ECO:0000313" key="1">
    <source>
        <dbReference type="EMBL" id="MFC6395593.1"/>
    </source>
</evidence>
<sequence length="354" mass="38255">MSPTSTLQAISARALVTLCHSHWYDAAAHLLRLRIGAGDTDPAILEASRLAEIAVRVLALDAEDFVELAATVPERSWANDLAACAFPAEPRDPHRGALGSLVPLYELMLEVIDLRGERQEPQALVVTAHLLGEYLCQLGWESTLGHGGDPLHMGEYVGERWGTTDPACPHNSAMRQTAKRSLNACSGDVPGYTSYLDKFHSRLGDTLAVCAMNHETIDAGERPDVGATCPNPCSWAVRGTRESRRDLDARMRLALIYLDSPLVALRHHAPVGHFFGVPSTSEIAEGWLRTWEKLTVQWPDGSNPLLAQAAADPSEVLPGLSALVTTVAGRPVRSGTLLSRIGDDIIASLQRASE</sequence>
<keyword evidence="2" id="KW-1185">Reference proteome</keyword>
<comment type="caution">
    <text evidence="1">The sequence shown here is derived from an EMBL/GenBank/DDBJ whole genome shotgun (WGS) entry which is preliminary data.</text>
</comment>
<evidence type="ECO:0000313" key="2">
    <source>
        <dbReference type="Proteomes" id="UP001596266"/>
    </source>
</evidence>
<dbReference type="EMBL" id="JBHSUA010000006">
    <property type="protein sequence ID" value="MFC6395593.1"/>
    <property type="molecule type" value="Genomic_DNA"/>
</dbReference>
<dbReference type="RefSeq" id="WP_343886334.1">
    <property type="nucleotide sequence ID" value="NZ_BAAAKI010000014.1"/>
</dbReference>